<organism evidence="2 3">
    <name type="scientific">Bifidobacterium parmae</name>
    <dbReference type="NCBI Taxonomy" id="361854"/>
    <lineage>
        <taxon>Bacteria</taxon>
        <taxon>Bacillati</taxon>
        <taxon>Actinomycetota</taxon>
        <taxon>Actinomycetes</taxon>
        <taxon>Bifidobacteriales</taxon>
        <taxon>Bifidobacteriaceae</taxon>
        <taxon>Bifidobacterium</taxon>
    </lineage>
</organism>
<accession>A0A2N5J5R0</accession>
<gene>
    <name evidence="2" type="ORF">Uis4E_0424</name>
</gene>
<dbReference type="Proteomes" id="UP000235034">
    <property type="component" value="Unassembled WGS sequence"/>
</dbReference>
<proteinExistence type="predicted"/>
<name>A0A2N5J5R0_9BIFI</name>
<dbReference type="RefSeq" id="WP_101621645.1">
    <property type="nucleotide sequence ID" value="NZ_NMWT01000003.1"/>
</dbReference>
<evidence type="ECO:0000259" key="1">
    <source>
        <dbReference type="Pfam" id="PF10088"/>
    </source>
</evidence>
<dbReference type="Pfam" id="PF10088">
    <property type="entry name" value="DUF2326"/>
    <property type="match status" value="1"/>
</dbReference>
<comment type="caution">
    <text evidence="2">The sequence shown here is derived from an EMBL/GenBank/DDBJ whole genome shotgun (WGS) entry which is preliminary data.</text>
</comment>
<feature type="domain" description="DUF2326" evidence="1">
    <location>
        <begin position="210"/>
        <end position="322"/>
    </location>
</feature>
<reference evidence="2 3" key="1">
    <citation type="submission" date="2017-07" db="EMBL/GenBank/DDBJ databases">
        <title>Bifidobacterium novel species.</title>
        <authorList>
            <person name="Lugli G.A."/>
            <person name="Milani C."/>
            <person name="Duranti S."/>
            <person name="Mangifesta M."/>
        </authorList>
    </citation>
    <scope>NUCLEOTIDE SEQUENCE [LARGE SCALE GENOMIC DNA]</scope>
    <source>
        <strain evidence="2 3">77</strain>
    </source>
</reference>
<dbReference type="EMBL" id="NMWT01000003">
    <property type="protein sequence ID" value="PLS29550.1"/>
    <property type="molecule type" value="Genomic_DNA"/>
</dbReference>
<evidence type="ECO:0000313" key="3">
    <source>
        <dbReference type="Proteomes" id="UP000235034"/>
    </source>
</evidence>
<dbReference type="AlphaFoldDB" id="A0A2N5J5R0"/>
<sequence length="349" mass="38928">MRLETAERELSDLKLAADQKLFEEGIAALERVIELKATISELLQKRDLLSAKIGIIDRAGISRHDVDVRQIEALRQFFPNVDTGRIGEIEAFHHKLTEILGDELASQKKQYRLMIGAVDNQINRLRTELADMGQTGTLSTEEWNKAGELNGVIQRLQAQIGAWDKTETLKTTMQEASEALRARRPLLIKQMADTVNASLRQLNDAVDAGNNPPELHISETRNGKQSYTFGTERDTGAGTRAKDVVLLDLTVLEHTALPVLIHDSTLLKNIGDEPIESIMALYAKTDVQDKQVFIAFDKRGSYSEKTQRIVDDHTVVSLNADGRSLYGRRWNKIEEQSDTQSGGLAESVA</sequence>
<dbReference type="InterPro" id="IPR018760">
    <property type="entry name" value="DUF2326"/>
</dbReference>
<protein>
    <submittedName>
        <fullName evidence="2">DNA repair ATPase</fullName>
    </submittedName>
</protein>
<keyword evidence="3" id="KW-1185">Reference proteome</keyword>
<evidence type="ECO:0000313" key="2">
    <source>
        <dbReference type="EMBL" id="PLS29550.1"/>
    </source>
</evidence>